<feature type="region of interest" description="Disordered" evidence="21">
    <location>
        <begin position="193"/>
        <end position="241"/>
    </location>
</feature>
<comment type="catalytic activity">
    <reaction evidence="20">
        <text>ATP + (deoxyribonucleotide)n-3'-hydroxyl + 5'-phospho-(deoxyribonucleotide)m = (deoxyribonucleotide)n+m + AMP + diphosphate.</text>
        <dbReference type="EC" id="6.5.1.1"/>
    </reaction>
</comment>
<dbReference type="SUPFAM" id="SSF56091">
    <property type="entry name" value="DNA ligase/mRNA capping enzyme, catalytic domain"/>
    <property type="match status" value="1"/>
</dbReference>
<dbReference type="InterPro" id="IPR052171">
    <property type="entry name" value="NHEJ_LigD"/>
</dbReference>
<gene>
    <name evidence="23" type="ORF">SAMN05216271_1133</name>
</gene>
<evidence type="ECO:0000256" key="14">
    <source>
        <dbReference type="ARBA" id="ARBA00023125"/>
    </source>
</evidence>
<keyword evidence="15" id="KW-0233">DNA recombination</keyword>
<evidence type="ECO:0000256" key="5">
    <source>
        <dbReference type="ARBA" id="ARBA00022695"/>
    </source>
</evidence>
<dbReference type="CDD" id="cd07971">
    <property type="entry name" value="OBF_DNA_ligase_LigD"/>
    <property type="match status" value="1"/>
</dbReference>
<dbReference type="NCBIfam" id="TIGR02779">
    <property type="entry name" value="NHEJ_ligase_lig"/>
    <property type="match status" value="1"/>
</dbReference>
<evidence type="ECO:0000256" key="7">
    <source>
        <dbReference type="ARBA" id="ARBA00022723"/>
    </source>
</evidence>
<dbReference type="Gene3D" id="3.90.920.10">
    <property type="entry name" value="DNA primase, PRIM domain"/>
    <property type="match status" value="1"/>
</dbReference>
<dbReference type="Gene3D" id="3.30.1490.70">
    <property type="match status" value="1"/>
</dbReference>
<evidence type="ECO:0000256" key="21">
    <source>
        <dbReference type="SAM" id="MobiDB-lite"/>
    </source>
</evidence>
<dbReference type="Gene3D" id="3.30.470.30">
    <property type="entry name" value="DNA ligase/mRNA capping enzyme"/>
    <property type="match status" value="1"/>
</dbReference>
<dbReference type="STRING" id="472181.SAMN05216271_1133"/>
<dbReference type="RefSeq" id="WP_092284638.1">
    <property type="nucleotide sequence ID" value="NZ_LT629763.1"/>
</dbReference>
<accession>A0A1H1PEP9</accession>
<keyword evidence="13" id="KW-0239">DNA-directed DNA polymerase</keyword>
<dbReference type="NCBIfam" id="TIGR02777">
    <property type="entry name" value="LigD_PE_dom"/>
    <property type="match status" value="1"/>
</dbReference>
<keyword evidence="9" id="KW-0227">DNA damage</keyword>
<evidence type="ECO:0000256" key="1">
    <source>
        <dbReference type="ARBA" id="ARBA00001936"/>
    </source>
</evidence>
<keyword evidence="6" id="KW-0540">Nuclease</keyword>
<evidence type="ECO:0000313" key="24">
    <source>
        <dbReference type="Proteomes" id="UP000243413"/>
    </source>
</evidence>
<dbReference type="InterPro" id="IPR033651">
    <property type="entry name" value="PaeLigD_Pol-like"/>
</dbReference>
<feature type="region of interest" description="Disordered" evidence="21">
    <location>
        <begin position="1"/>
        <end position="30"/>
    </location>
</feature>
<evidence type="ECO:0000256" key="20">
    <source>
        <dbReference type="ARBA" id="ARBA00034003"/>
    </source>
</evidence>
<organism evidence="23 24">
    <name type="scientific">Halopseudomonas sabulinigri</name>
    <dbReference type="NCBI Taxonomy" id="472181"/>
    <lineage>
        <taxon>Bacteria</taxon>
        <taxon>Pseudomonadati</taxon>
        <taxon>Pseudomonadota</taxon>
        <taxon>Gammaproteobacteria</taxon>
        <taxon>Pseudomonadales</taxon>
        <taxon>Pseudomonadaceae</taxon>
        <taxon>Halopseudomonas</taxon>
    </lineage>
</organism>
<keyword evidence="16" id="KW-0234">DNA repair</keyword>
<keyword evidence="10" id="KW-0378">Hydrolase</keyword>
<evidence type="ECO:0000259" key="22">
    <source>
        <dbReference type="PROSITE" id="PS50160"/>
    </source>
</evidence>
<dbReference type="NCBIfam" id="TIGR02776">
    <property type="entry name" value="NHEJ_ligase_prk"/>
    <property type="match status" value="1"/>
</dbReference>
<dbReference type="Gene3D" id="2.40.50.140">
    <property type="entry name" value="Nucleic acid-binding proteins"/>
    <property type="match status" value="1"/>
</dbReference>
<keyword evidence="5" id="KW-0548">Nucleotidyltransferase</keyword>
<feature type="compositionally biased region" description="Basic and acidic residues" evidence="21">
    <location>
        <begin position="8"/>
        <end position="22"/>
    </location>
</feature>
<evidence type="ECO:0000256" key="12">
    <source>
        <dbReference type="ARBA" id="ARBA00022840"/>
    </source>
</evidence>
<feature type="compositionally biased region" description="Basic residues" evidence="21">
    <location>
        <begin position="224"/>
        <end position="235"/>
    </location>
</feature>
<dbReference type="PANTHER" id="PTHR42705:SF2">
    <property type="entry name" value="BIFUNCTIONAL NON-HOMOLOGOUS END JOINING PROTEIN LIGD"/>
    <property type="match status" value="1"/>
</dbReference>
<proteinExistence type="predicted"/>
<dbReference type="GO" id="GO:0004527">
    <property type="term" value="F:exonuclease activity"/>
    <property type="evidence" value="ECO:0007669"/>
    <property type="project" value="UniProtKB-KW"/>
</dbReference>
<keyword evidence="4" id="KW-0808">Transferase</keyword>
<evidence type="ECO:0000256" key="15">
    <source>
        <dbReference type="ARBA" id="ARBA00023172"/>
    </source>
</evidence>
<dbReference type="GO" id="GO:0003887">
    <property type="term" value="F:DNA-directed DNA polymerase activity"/>
    <property type="evidence" value="ECO:0007669"/>
    <property type="project" value="UniProtKB-KW"/>
</dbReference>
<keyword evidence="3" id="KW-0436">Ligase</keyword>
<name>A0A1H1PEP9_9GAMM</name>
<sequence length="878" mass="97955">MASSHSEYNSKRDFKITKEPRQTRVRKRSGKHNALQFVVQKHEASHLHYDFRLELDGALKSWAVPKGPSLDPSEKRLAVHVEDHPLSYAGFEGSIPKGQYGGGDVIVWDHGTWQPVGDPQEAYRKGKLKFVLQGDKLAGRWNLVRTRMGGSKEQWLLIKEADDAAREHAEFDVLNERPESVITGELLPLDQQAGKKKAAGKSKAGAASKAGKAKAEKPEASVKAARKSTAKKRSRARPDMPAMLKPQLATLADAPPSGDWQYEIKFDGYRLLARVQGAEVRLFTRNGNDWTDRLGTQAAAIADLQLKDSWLDGEVVVLNDNGLPDFQALQNAFDQERDQSIVFYLFDAPFLNGTDLRDEPLEARREALRSVLDQNENDLLRYSSEFAAHHDDLYASACRMALEGLIGKRRGSTYVSKRSADWIKLKCRLRQEFVIVGYTDPKGSRIGFGALLLGVHTALGSGELRYAGRVGTGFDNDMLDALHKRMKKLVRKTTPLVNTQGVPQAGAVNWIKPELICEVEFAEWTQQQRVRQAAFMGLRSDKPAKDILQEQPTAAALLQTPQAVSAGAQKSTKVEPDMAAPDHVAGVRISHADRVIDTRSGHRKGELAAFYASIGEWVLPHLKGRPVSLLRAPEGVEGEQFFQRHASQLQIPHLTELDQALDPDHAPLMEINSIEALVGTVQMGAIELHTWGATHDRIERPDHLVLDLDPDPKLPWSSMLEATRLTLSVLDELGLEAWLKTSGGKGIHIIIPVARHLDWEAAKNFTKAISRFMAEQLPERFVDKMGPRNRVGKIFVDYLRNQRGSSTVAAYSVRARPGLAVSVPIARSELDHLRSAAQWHIGNLSERLQQLEADPWADYHNRQRVTKSMWERLNEDAP</sequence>
<evidence type="ECO:0000256" key="19">
    <source>
        <dbReference type="ARBA" id="ARBA00029943"/>
    </source>
</evidence>
<dbReference type="GO" id="GO:0003677">
    <property type="term" value="F:DNA binding"/>
    <property type="evidence" value="ECO:0007669"/>
    <property type="project" value="UniProtKB-KW"/>
</dbReference>
<evidence type="ECO:0000256" key="18">
    <source>
        <dbReference type="ARBA" id="ARBA00023268"/>
    </source>
</evidence>
<evidence type="ECO:0000256" key="13">
    <source>
        <dbReference type="ARBA" id="ARBA00022932"/>
    </source>
</evidence>
<dbReference type="AlphaFoldDB" id="A0A1H1PEP9"/>
<dbReference type="InterPro" id="IPR012310">
    <property type="entry name" value="DNA_ligase_ATP-dep_cent"/>
</dbReference>
<dbReference type="EC" id="6.5.1.1" evidence="2"/>
<dbReference type="InterPro" id="IPR012340">
    <property type="entry name" value="NA-bd_OB-fold"/>
</dbReference>
<comment type="cofactor">
    <cofactor evidence="1">
        <name>Mn(2+)</name>
        <dbReference type="ChEBI" id="CHEBI:29035"/>
    </cofactor>
</comment>
<protein>
    <recommendedName>
        <fullName evidence="2">DNA ligase (ATP)</fullName>
        <ecNumber evidence="2">6.5.1.1</ecNumber>
    </recommendedName>
    <alternativeName>
        <fullName evidence="19">NHEJ DNA polymerase</fullName>
    </alternativeName>
</protein>
<dbReference type="GO" id="GO:0003910">
    <property type="term" value="F:DNA ligase (ATP) activity"/>
    <property type="evidence" value="ECO:0007669"/>
    <property type="project" value="UniProtKB-EC"/>
</dbReference>
<dbReference type="NCBIfam" id="TIGR02778">
    <property type="entry name" value="ligD_pol"/>
    <property type="match status" value="1"/>
</dbReference>
<dbReference type="Pfam" id="PF13298">
    <property type="entry name" value="LigD_N"/>
    <property type="match status" value="1"/>
</dbReference>
<dbReference type="GO" id="GO:0006310">
    <property type="term" value="P:DNA recombination"/>
    <property type="evidence" value="ECO:0007669"/>
    <property type="project" value="UniProtKB-KW"/>
</dbReference>
<dbReference type="CDD" id="cd07906">
    <property type="entry name" value="Adenylation_DNA_ligase_LigD_LigC"/>
    <property type="match status" value="1"/>
</dbReference>
<dbReference type="InterPro" id="IPR014143">
    <property type="entry name" value="NHEJ_ligase_prk"/>
</dbReference>
<evidence type="ECO:0000256" key="6">
    <source>
        <dbReference type="ARBA" id="ARBA00022722"/>
    </source>
</evidence>
<evidence type="ECO:0000256" key="9">
    <source>
        <dbReference type="ARBA" id="ARBA00022763"/>
    </source>
</evidence>
<dbReference type="PANTHER" id="PTHR42705">
    <property type="entry name" value="BIFUNCTIONAL NON-HOMOLOGOUS END JOINING PROTEIN LIGD"/>
    <property type="match status" value="1"/>
</dbReference>
<dbReference type="InterPro" id="IPR012309">
    <property type="entry name" value="DNA_ligase_ATP-dep_C"/>
</dbReference>
<evidence type="ECO:0000256" key="16">
    <source>
        <dbReference type="ARBA" id="ARBA00023204"/>
    </source>
</evidence>
<dbReference type="InterPro" id="IPR014145">
    <property type="entry name" value="LigD_pol_dom"/>
</dbReference>
<keyword evidence="17" id="KW-0464">Manganese</keyword>
<keyword evidence="14" id="KW-0238">DNA-binding</keyword>
<dbReference type="InterPro" id="IPR014144">
    <property type="entry name" value="LigD_PE_domain"/>
</dbReference>
<feature type="domain" description="ATP-dependent DNA ligase family profile" evidence="22">
    <location>
        <begin position="334"/>
        <end position="426"/>
    </location>
</feature>
<dbReference type="Pfam" id="PF21686">
    <property type="entry name" value="LigD_Prim-Pol"/>
    <property type="match status" value="1"/>
</dbReference>
<dbReference type="GO" id="GO:0046872">
    <property type="term" value="F:metal ion binding"/>
    <property type="evidence" value="ECO:0007669"/>
    <property type="project" value="UniProtKB-KW"/>
</dbReference>
<reference evidence="24" key="1">
    <citation type="submission" date="2016-10" db="EMBL/GenBank/DDBJ databases">
        <authorList>
            <person name="Varghese N."/>
            <person name="Submissions S."/>
        </authorList>
    </citation>
    <scope>NUCLEOTIDE SEQUENCE [LARGE SCALE GENOMIC DNA]</scope>
    <source>
        <strain evidence="24">JCM 14963</strain>
    </source>
</reference>
<evidence type="ECO:0000256" key="11">
    <source>
        <dbReference type="ARBA" id="ARBA00022839"/>
    </source>
</evidence>
<dbReference type="GO" id="GO:0005524">
    <property type="term" value="F:ATP binding"/>
    <property type="evidence" value="ECO:0007669"/>
    <property type="project" value="UniProtKB-KW"/>
</dbReference>
<keyword evidence="8" id="KW-0547">Nucleotide-binding</keyword>
<dbReference type="PROSITE" id="PS50160">
    <property type="entry name" value="DNA_LIGASE_A3"/>
    <property type="match status" value="1"/>
</dbReference>
<evidence type="ECO:0000256" key="2">
    <source>
        <dbReference type="ARBA" id="ARBA00012727"/>
    </source>
</evidence>
<dbReference type="GO" id="GO:0006281">
    <property type="term" value="P:DNA repair"/>
    <property type="evidence" value="ECO:0007669"/>
    <property type="project" value="UniProtKB-KW"/>
</dbReference>
<dbReference type="CDD" id="cd04862">
    <property type="entry name" value="PaeLigD_Pol_like"/>
    <property type="match status" value="1"/>
</dbReference>
<evidence type="ECO:0000256" key="4">
    <source>
        <dbReference type="ARBA" id="ARBA00022679"/>
    </source>
</evidence>
<evidence type="ECO:0000256" key="8">
    <source>
        <dbReference type="ARBA" id="ARBA00022741"/>
    </source>
</evidence>
<dbReference type="Pfam" id="PF04679">
    <property type="entry name" value="DNA_ligase_A_C"/>
    <property type="match status" value="1"/>
</dbReference>
<evidence type="ECO:0000256" key="3">
    <source>
        <dbReference type="ARBA" id="ARBA00022598"/>
    </source>
</evidence>
<evidence type="ECO:0000256" key="17">
    <source>
        <dbReference type="ARBA" id="ARBA00023211"/>
    </source>
</evidence>
<dbReference type="Proteomes" id="UP000243413">
    <property type="component" value="Chromosome I"/>
</dbReference>
<dbReference type="InterPro" id="IPR014146">
    <property type="entry name" value="LigD_ligase_dom"/>
</dbReference>
<keyword evidence="12" id="KW-0067">ATP-binding</keyword>
<dbReference type="NCBIfam" id="NF004628">
    <property type="entry name" value="PRK05972.1"/>
    <property type="match status" value="1"/>
</dbReference>
<dbReference type="OrthoDB" id="9802472at2"/>
<evidence type="ECO:0000313" key="23">
    <source>
        <dbReference type="EMBL" id="SDS09109.1"/>
    </source>
</evidence>
<keyword evidence="18" id="KW-0511">Multifunctional enzyme</keyword>
<feature type="compositionally biased region" description="Low complexity" evidence="21">
    <location>
        <begin position="201"/>
        <end position="210"/>
    </location>
</feature>
<dbReference type="Pfam" id="PF01068">
    <property type="entry name" value="DNA_ligase_A_M"/>
    <property type="match status" value="1"/>
</dbReference>
<dbReference type="SUPFAM" id="SSF50249">
    <property type="entry name" value="Nucleic acid-binding proteins"/>
    <property type="match status" value="1"/>
</dbReference>
<dbReference type="EMBL" id="LT629763">
    <property type="protein sequence ID" value="SDS09109.1"/>
    <property type="molecule type" value="Genomic_DNA"/>
</dbReference>
<keyword evidence="11" id="KW-0269">Exonuclease</keyword>
<evidence type="ECO:0000256" key="10">
    <source>
        <dbReference type="ARBA" id="ARBA00022801"/>
    </source>
</evidence>
<keyword evidence="7" id="KW-0479">Metal-binding</keyword>